<reference evidence="2 3" key="1">
    <citation type="journal article" date="2016" name="Sci. Rep.">
        <title>The Dendrobium catenatum Lindl. genome sequence provides insights into polysaccharide synthase, floral development and adaptive evolution.</title>
        <authorList>
            <person name="Zhang G.Q."/>
            <person name="Xu Q."/>
            <person name="Bian C."/>
            <person name="Tsai W.C."/>
            <person name="Yeh C.M."/>
            <person name="Liu K.W."/>
            <person name="Yoshida K."/>
            <person name="Zhang L.S."/>
            <person name="Chang S.B."/>
            <person name="Chen F."/>
            <person name="Shi Y."/>
            <person name="Su Y.Y."/>
            <person name="Zhang Y.Q."/>
            <person name="Chen L.J."/>
            <person name="Yin Y."/>
            <person name="Lin M."/>
            <person name="Huang H."/>
            <person name="Deng H."/>
            <person name="Wang Z.W."/>
            <person name="Zhu S.L."/>
            <person name="Zhao X."/>
            <person name="Deng C."/>
            <person name="Niu S.C."/>
            <person name="Huang J."/>
            <person name="Wang M."/>
            <person name="Liu G.H."/>
            <person name="Yang H.J."/>
            <person name="Xiao X.J."/>
            <person name="Hsiao Y.Y."/>
            <person name="Wu W.L."/>
            <person name="Chen Y.Y."/>
            <person name="Mitsuda N."/>
            <person name="Ohme-Takagi M."/>
            <person name="Luo Y.B."/>
            <person name="Van de Peer Y."/>
            <person name="Liu Z.J."/>
        </authorList>
    </citation>
    <scope>NUCLEOTIDE SEQUENCE [LARGE SCALE GENOMIC DNA]</scope>
    <source>
        <tissue evidence="2">The whole plant</tissue>
    </source>
</reference>
<proteinExistence type="predicted"/>
<name>A0A2I0VSF2_9ASPA</name>
<evidence type="ECO:0000313" key="2">
    <source>
        <dbReference type="EMBL" id="PKU66338.1"/>
    </source>
</evidence>
<organism evidence="2 3">
    <name type="scientific">Dendrobium catenatum</name>
    <dbReference type="NCBI Taxonomy" id="906689"/>
    <lineage>
        <taxon>Eukaryota</taxon>
        <taxon>Viridiplantae</taxon>
        <taxon>Streptophyta</taxon>
        <taxon>Embryophyta</taxon>
        <taxon>Tracheophyta</taxon>
        <taxon>Spermatophyta</taxon>
        <taxon>Magnoliopsida</taxon>
        <taxon>Liliopsida</taxon>
        <taxon>Asparagales</taxon>
        <taxon>Orchidaceae</taxon>
        <taxon>Epidendroideae</taxon>
        <taxon>Malaxideae</taxon>
        <taxon>Dendrobiinae</taxon>
        <taxon>Dendrobium</taxon>
    </lineage>
</organism>
<dbReference type="AlphaFoldDB" id="A0A2I0VSF2"/>
<keyword evidence="3" id="KW-1185">Reference proteome</keyword>
<feature type="transmembrane region" description="Helical" evidence="1">
    <location>
        <begin position="47"/>
        <end position="74"/>
    </location>
</feature>
<gene>
    <name evidence="2" type="ORF">MA16_Dca015243</name>
</gene>
<reference evidence="2 3" key="2">
    <citation type="journal article" date="2017" name="Nature">
        <title>The Apostasia genome and the evolution of orchids.</title>
        <authorList>
            <person name="Zhang G.Q."/>
            <person name="Liu K.W."/>
            <person name="Li Z."/>
            <person name="Lohaus R."/>
            <person name="Hsiao Y.Y."/>
            <person name="Niu S.C."/>
            <person name="Wang J.Y."/>
            <person name="Lin Y.C."/>
            <person name="Xu Q."/>
            <person name="Chen L.J."/>
            <person name="Yoshida K."/>
            <person name="Fujiwara S."/>
            <person name="Wang Z.W."/>
            <person name="Zhang Y.Q."/>
            <person name="Mitsuda N."/>
            <person name="Wang M."/>
            <person name="Liu G.H."/>
            <person name="Pecoraro L."/>
            <person name="Huang H.X."/>
            <person name="Xiao X.J."/>
            <person name="Lin M."/>
            <person name="Wu X.Y."/>
            <person name="Wu W.L."/>
            <person name="Chen Y.Y."/>
            <person name="Chang S.B."/>
            <person name="Sakamoto S."/>
            <person name="Ohme-Takagi M."/>
            <person name="Yagi M."/>
            <person name="Zeng S.J."/>
            <person name="Shen C.Y."/>
            <person name="Yeh C.M."/>
            <person name="Luo Y.B."/>
            <person name="Tsai W.C."/>
            <person name="Van de Peer Y."/>
            <person name="Liu Z.J."/>
        </authorList>
    </citation>
    <scope>NUCLEOTIDE SEQUENCE [LARGE SCALE GENOMIC DNA]</scope>
    <source>
        <tissue evidence="2">The whole plant</tissue>
    </source>
</reference>
<accession>A0A2I0VSF2</accession>
<dbReference type="EMBL" id="KZ503277">
    <property type="protein sequence ID" value="PKU66338.1"/>
    <property type="molecule type" value="Genomic_DNA"/>
</dbReference>
<protein>
    <submittedName>
        <fullName evidence="2">Uncharacterized protein</fullName>
    </submittedName>
</protein>
<evidence type="ECO:0000313" key="3">
    <source>
        <dbReference type="Proteomes" id="UP000233837"/>
    </source>
</evidence>
<keyword evidence="1" id="KW-0812">Transmembrane</keyword>
<keyword evidence="1" id="KW-1133">Transmembrane helix</keyword>
<keyword evidence="1" id="KW-0472">Membrane</keyword>
<evidence type="ECO:0000256" key="1">
    <source>
        <dbReference type="SAM" id="Phobius"/>
    </source>
</evidence>
<dbReference type="Proteomes" id="UP000233837">
    <property type="component" value="Unassembled WGS sequence"/>
</dbReference>
<sequence>MISIFRQISILIVASFHPPLSSPHFVYHQRLRLSSPWKPSPSMQSLLGAYLVFSCLLAPASLSLVLVASSMVVLSSNPWGDFKPTAKVKALGFFGIVGTLNQLISRSFKEVVSDLANLDKVDGIPEKFREPTPSSSSIDVSKCFHIMSILISSSFTADVSEFFGGFVLGVFAIDCGLRSLYSSLLF</sequence>